<comment type="caution">
    <text evidence="2">The sequence shown here is derived from an EMBL/GenBank/DDBJ whole genome shotgun (WGS) entry which is preliminary data.</text>
</comment>
<protein>
    <submittedName>
        <fullName evidence="2">Uncharacterized protein</fullName>
    </submittedName>
</protein>
<accession>A0A4Y2UF70</accession>
<name>A0A4Y2UF70_ARAVE</name>
<organism evidence="2 3">
    <name type="scientific">Araneus ventricosus</name>
    <name type="common">Orbweaver spider</name>
    <name type="synonym">Epeira ventricosa</name>
    <dbReference type="NCBI Taxonomy" id="182803"/>
    <lineage>
        <taxon>Eukaryota</taxon>
        <taxon>Metazoa</taxon>
        <taxon>Ecdysozoa</taxon>
        <taxon>Arthropoda</taxon>
        <taxon>Chelicerata</taxon>
        <taxon>Arachnida</taxon>
        <taxon>Araneae</taxon>
        <taxon>Araneomorphae</taxon>
        <taxon>Entelegynae</taxon>
        <taxon>Araneoidea</taxon>
        <taxon>Araneidae</taxon>
        <taxon>Araneus</taxon>
    </lineage>
</organism>
<evidence type="ECO:0000313" key="2">
    <source>
        <dbReference type="EMBL" id="GBO11163.1"/>
    </source>
</evidence>
<dbReference type="AlphaFoldDB" id="A0A4Y2UF70"/>
<sequence length="46" mass="5219">MQVLRFPCYTVTVVGLVNGPVTDVRGNPPCEDHWRSSNYEDEKPPD</sequence>
<reference evidence="2 3" key="1">
    <citation type="journal article" date="2019" name="Sci. Rep.">
        <title>Orb-weaving spider Araneus ventricosus genome elucidates the spidroin gene catalogue.</title>
        <authorList>
            <person name="Kono N."/>
            <person name="Nakamura H."/>
            <person name="Ohtoshi R."/>
            <person name="Moran D.A.P."/>
            <person name="Shinohara A."/>
            <person name="Yoshida Y."/>
            <person name="Fujiwara M."/>
            <person name="Mori M."/>
            <person name="Tomita M."/>
            <person name="Arakawa K."/>
        </authorList>
    </citation>
    <scope>NUCLEOTIDE SEQUENCE [LARGE SCALE GENOMIC DNA]</scope>
</reference>
<keyword evidence="3" id="KW-1185">Reference proteome</keyword>
<gene>
    <name evidence="2" type="ORF">AVEN_89700_1</name>
</gene>
<feature type="non-terminal residue" evidence="2">
    <location>
        <position position="46"/>
    </location>
</feature>
<dbReference type="EMBL" id="BGPR01036101">
    <property type="protein sequence ID" value="GBO11163.1"/>
    <property type="molecule type" value="Genomic_DNA"/>
</dbReference>
<feature type="region of interest" description="Disordered" evidence="1">
    <location>
        <begin position="22"/>
        <end position="46"/>
    </location>
</feature>
<proteinExistence type="predicted"/>
<dbReference type="Proteomes" id="UP000499080">
    <property type="component" value="Unassembled WGS sequence"/>
</dbReference>
<evidence type="ECO:0000256" key="1">
    <source>
        <dbReference type="SAM" id="MobiDB-lite"/>
    </source>
</evidence>
<evidence type="ECO:0000313" key="3">
    <source>
        <dbReference type="Proteomes" id="UP000499080"/>
    </source>
</evidence>
<feature type="compositionally biased region" description="Basic and acidic residues" evidence="1">
    <location>
        <begin position="30"/>
        <end position="46"/>
    </location>
</feature>